<evidence type="ECO:0008006" key="3">
    <source>
        <dbReference type="Google" id="ProtNLM"/>
    </source>
</evidence>
<gene>
    <name evidence="1" type="ORF">GCM10010334_07700</name>
</gene>
<dbReference type="EMBL" id="BMVC01000001">
    <property type="protein sequence ID" value="GHC80566.1"/>
    <property type="molecule type" value="Genomic_DNA"/>
</dbReference>
<proteinExistence type="predicted"/>
<dbReference type="AlphaFoldDB" id="A0A919C844"/>
<sequence length="84" mass="9718">MLLAINMEGLMSLTTIDLDDEALAEAMRVSGIRSKEEAVNTALREFTERHRRIAALEHYADVAQTWDYESWERRHAAEKSDRPQ</sequence>
<dbReference type="Pfam" id="PF09957">
    <property type="entry name" value="VapB_antitoxin"/>
    <property type="match status" value="1"/>
</dbReference>
<protein>
    <recommendedName>
        <fullName evidence="3">Type II toxin-antitoxin system VapB family antitoxin</fullName>
    </recommendedName>
</protein>
<organism evidence="1 2">
    <name type="scientific">Streptomyces finlayi</name>
    <dbReference type="NCBI Taxonomy" id="67296"/>
    <lineage>
        <taxon>Bacteria</taxon>
        <taxon>Bacillati</taxon>
        <taxon>Actinomycetota</taxon>
        <taxon>Actinomycetes</taxon>
        <taxon>Kitasatosporales</taxon>
        <taxon>Streptomycetaceae</taxon>
        <taxon>Streptomyces</taxon>
    </lineage>
</organism>
<comment type="caution">
    <text evidence="1">The sequence shown here is derived from an EMBL/GenBank/DDBJ whole genome shotgun (WGS) entry which is preliminary data.</text>
</comment>
<reference evidence="1" key="1">
    <citation type="journal article" date="2014" name="Int. J. Syst. Evol. Microbiol.">
        <title>Complete genome sequence of Corynebacterium casei LMG S-19264T (=DSM 44701T), isolated from a smear-ripened cheese.</title>
        <authorList>
            <consortium name="US DOE Joint Genome Institute (JGI-PGF)"/>
            <person name="Walter F."/>
            <person name="Albersmeier A."/>
            <person name="Kalinowski J."/>
            <person name="Ruckert C."/>
        </authorList>
    </citation>
    <scope>NUCLEOTIDE SEQUENCE</scope>
    <source>
        <strain evidence="1">JCM 4637</strain>
    </source>
</reference>
<reference evidence="1" key="2">
    <citation type="submission" date="2020-09" db="EMBL/GenBank/DDBJ databases">
        <authorList>
            <person name="Sun Q."/>
            <person name="Ohkuma M."/>
        </authorList>
    </citation>
    <scope>NUCLEOTIDE SEQUENCE</scope>
    <source>
        <strain evidence="1">JCM 4637</strain>
    </source>
</reference>
<dbReference type="RefSeq" id="WP_308436935.1">
    <property type="nucleotide sequence ID" value="NZ_BMVC01000001.1"/>
</dbReference>
<accession>A0A919C844</accession>
<dbReference type="Proteomes" id="UP000638353">
    <property type="component" value="Unassembled WGS sequence"/>
</dbReference>
<name>A0A919C844_9ACTN</name>
<evidence type="ECO:0000313" key="1">
    <source>
        <dbReference type="EMBL" id="GHC80566.1"/>
    </source>
</evidence>
<dbReference type="InterPro" id="IPR019239">
    <property type="entry name" value="VapB_antitoxin"/>
</dbReference>
<evidence type="ECO:0000313" key="2">
    <source>
        <dbReference type="Proteomes" id="UP000638353"/>
    </source>
</evidence>